<sequence length="41" mass="4502">NGRDFNTPQPASQPRSGAQLCRSPLLTAIDYLGYHNSLTIQ</sequence>
<dbReference type="AlphaFoldDB" id="A0A392TFJ4"/>
<reference evidence="1 2" key="1">
    <citation type="journal article" date="2018" name="Front. Plant Sci.">
        <title>Red Clover (Trifolium pratense) and Zigzag Clover (T. medium) - A Picture of Genomic Similarities and Differences.</title>
        <authorList>
            <person name="Dluhosova J."/>
            <person name="Istvanek J."/>
            <person name="Nedelnik J."/>
            <person name="Repkova J."/>
        </authorList>
    </citation>
    <scope>NUCLEOTIDE SEQUENCE [LARGE SCALE GENOMIC DNA]</scope>
    <source>
        <strain evidence="2">cv. 10/8</strain>
        <tissue evidence="1">Leaf</tissue>
    </source>
</reference>
<accession>A0A392TFJ4</accession>
<organism evidence="1 2">
    <name type="scientific">Trifolium medium</name>
    <dbReference type="NCBI Taxonomy" id="97028"/>
    <lineage>
        <taxon>Eukaryota</taxon>
        <taxon>Viridiplantae</taxon>
        <taxon>Streptophyta</taxon>
        <taxon>Embryophyta</taxon>
        <taxon>Tracheophyta</taxon>
        <taxon>Spermatophyta</taxon>
        <taxon>Magnoliopsida</taxon>
        <taxon>eudicotyledons</taxon>
        <taxon>Gunneridae</taxon>
        <taxon>Pentapetalae</taxon>
        <taxon>rosids</taxon>
        <taxon>fabids</taxon>
        <taxon>Fabales</taxon>
        <taxon>Fabaceae</taxon>
        <taxon>Papilionoideae</taxon>
        <taxon>50 kb inversion clade</taxon>
        <taxon>NPAAA clade</taxon>
        <taxon>Hologalegina</taxon>
        <taxon>IRL clade</taxon>
        <taxon>Trifolieae</taxon>
        <taxon>Trifolium</taxon>
    </lineage>
</organism>
<keyword evidence="2" id="KW-1185">Reference proteome</keyword>
<protein>
    <submittedName>
        <fullName evidence="1">Uncharacterized protein</fullName>
    </submittedName>
</protein>
<dbReference type="Proteomes" id="UP000265520">
    <property type="component" value="Unassembled WGS sequence"/>
</dbReference>
<comment type="caution">
    <text evidence="1">The sequence shown here is derived from an EMBL/GenBank/DDBJ whole genome shotgun (WGS) entry which is preliminary data.</text>
</comment>
<feature type="non-terminal residue" evidence="1">
    <location>
        <position position="1"/>
    </location>
</feature>
<name>A0A392TFJ4_9FABA</name>
<proteinExistence type="predicted"/>
<evidence type="ECO:0000313" key="2">
    <source>
        <dbReference type="Proteomes" id="UP000265520"/>
    </source>
</evidence>
<dbReference type="EMBL" id="LXQA010571835">
    <property type="protein sequence ID" value="MCI59903.1"/>
    <property type="molecule type" value="Genomic_DNA"/>
</dbReference>
<evidence type="ECO:0000313" key="1">
    <source>
        <dbReference type="EMBL" id="MCI59903.1"/>
    </source>
</evidence>